<organism evidence="1 2">
    <name type="scientific">Mesorhizobium salmacidum</name>
    <dbReference type="NCBI Taxonomy" id="3015171"/>
    <lineage>
        <taxon>Bacteria</taxon>
        <taxon>Pseudomonadati</taxon>
        <taxon>Pseudomonadota</taxon>
        <taxon>Alphaproteobacteria</taxon>
        <taxon>Hyphomicrobiales</taxon>
        <taxon>Phyllobacteriaceae</taxon>
        <taxon>Mesorhizobium</taxon>
    </lineage>
</organism>
<reference evidence="1 2" key="1">
    <citation type="submission" date="2022-12" db="EMBL/GenBank/DDBJ databases">
        <authorList>
            <person name="Muema E."/>
        </authorList>
    </citation>
    <scope>NUCLEOTIDE SEQUENCE [LARGE SCALE GENOMIC DNA]</scope>
    <source>
        <strain evidence="2">1326</strain>
    </source>
</reference>
<evidence type="ECO:0000313" key="2">
    <source>
        <dbReference type="Proteomes" id="UP001387293"/>
    </source>
</evidence>
<dbReference type="RefSeq" id="WP_337106153.1">
    <property type="nucleotide sequence ID" value="NZ_JAPYKS010000006.1"/>
</dbReference>
<accession>A0ABU8KUQ3</accession>
<dbReference type="EMBL" id="JAPYKS010000006">
    <property type="protein sequence ID" value="MEI9409157.1"/>
    <property type="molecule type" value="Genomic_DNA"/>
</dbReference>
<dbReference type="Proteomes" id="UP001387293">
    <property type="component" value="Unassembled WGS sequence"/>
</dbReference>
<dbReference type="InterPro" id="IPR008921">
    <property type="entry name" value="DNA_pol3_clamp-load_cplx_C"/>
</dbReference>
<gene>
    <name evidence="1" type="ORF">O7A60_10290</name>
</gene>
<keyword evidence="2" id="KW-1185">Reference proteome</keyword>
<protein>
    <submittedName>
        <fullName evidence="1">Uncharacterized protein</fullName>
    </submittedName>
</protein>
<dbReference type="Gene3D" id="1.20.272.10">
    <property type="match status" value="1"/>
</dbReference>
<name>A0ABU8KUQ3_9HYPH</name>
<proteinExistence type="predicted"/>
<sequence>MNGPDIIASIASDIERQLQHHEPQALAPIPATISPWLAAALLQKAIRRGRTHFALGAAATLLSKAPDRLWRRLAVIAVEDVGLGDLDAVFLTIVAAGQRRRLARLYGMERLVSFIVSRLTISRKCRATDDLYVVTNDCPSWNGDRLELTDMPLNDLLDVIAGPDPIERRGIAVRHAMGGGEWAEDIRLTRRRRPQAVFDFLCEAGFPQTLVEICREAHRQTGEAICGFLPLLWSVFDRSETVVRSDEFPSEVTIAGVPSWALDKFTRQGRTAMARFLARDSGTSRWLDSHVAKRDRGAVFGHALFRAESGLVKDRAVWPDGLSLRRQADWNSFAALEPVEAVELLHLVRADIGLLNEERAHVL</sequence>
<dbReference type="SUPFAM" id="SSF48019">
    <property type="entry name" value="post-AAA+ oligomerization domain-like"/>
    <property type="match status" value="1"/>
</dbReference>
<comment type="caution">
    <text evidence="1">The sequence shown here is derived from an EMBL/GenBank/DDBJ whole genome shotgun (WGS) entry which is preliminary data.</text>
</comment>
<evidence type="ECO:0000313" key="1">
    <source>
        <dbReference type="EMBL" id="MEI9409157.1"/>
    </source>
</evidence>